<dbReference type="EMBL" id="JBHUJB010000021">
    <property type="protein sequence ID" value="MFD2158156.1"/>
    <property type="molecule type" value="Genomic_DNA"/>
</dbReference>
<dbReference type="RefSeq" id="WP_377090308.1">
    <property type="nucleotide sequence ID" value="NZ_JBHSJL010000014.1"/>
</dbReference>
<evidence type="ECO:0000313" key="2">
    <source>
        <dbReference type="Proteomes" id="UP001597389"/>
    </source>
</evidence>
<dbReference type="Proteomes" id="UP001597389">
    <property type="component" value="Unassembled WGS sequence"/>
</dbReference>
<proteinExistence type="predicted"/>
<accession>A0ABW4Z850</accession>
<reference evidence="2" key="1">
    <citation type="journal article" date="2019" name="Int. J. Syst. Evol. Microbiol.">
        <title>The Global Catalogue of Microorganisms (GCM) 10K type strain sequencing project: providing services to taxonomists for standard genome sequencing and annotation.</title>
        <authorList>
            <consortium name="The Broad Institute Genomics Platform"/>
            <consortium name="The Broad Institute Genome Sequencing Center for Infectious Disease"/>
            <person name="Wu L."/>
            <person name="Ma J."/>
        </authorList>
    </citation>
    <scope>NUCLEOTIDE SEQUENCE [LARGE SCALE GENOMIC DNA]</scope>
    <source>
        <strain evidence="2">CCUG 57942</strain>
    </source>
</reference>
<keyword evidence="2" id="KW-1185">Reference proteome</keyword>
<organism evidence="1 2">
    <name type="scientific">Rubritalea tangerina</name>
    <dbReference type="NCBI Taxonomy" id="430798"/>
    <lineage>
        <taxon>Bacteria</taxon>
        <taxon>Pseudomonadati</taxon>
        <taxon>Verrucomicrobiota</taxon>
        <taxon>Verrucomicrobiia</taxon>
        <taxon>Verrucomicrobiales</taxon>
        <taxon>Rubritaleaceae</taxon>
        <taxon>Rubritalea</taxon>
    </lineage>
</organism>
<protein>
    <submittedName>
        <fullName evidence="1">Uncharacterized protein</fullName>
    </submittedName>
</protein>
<evidence type="ECO:0000313" key="1">
    <source>
        <dbReference type="EMBL" id="MFD2158156.1"/>
    </source>
</evidence>
<gene>
    <name evidence="1" type="ORF">ACFSW8_04530</name>
</gene>
<sequence length="187" mass="20555">MKTPDKSTIQAWLNGELEGNALREMEAWAEENADQLEKEMGWEGLSEELVEHVPADEEPPYAEFFNERVRHHAIELAASNEEVAEKASLWAKFQWLFAPAALAGMALCFFLGTRVEPKGQEVAAVLDGVYTPVSGVSSEVIVAGESTVIVLEGLEEIPESLDIVSGDSSVGVSPRMLVKAERETLYY</sequence>
<name>A0ABW4Z850_9BACT</name>
<comment type="caution">
    <text evidence="1">The sequence shown here is derived from an EMBL/GenBank/DDBJ whole genome shotgun (WGS) entry which is preliminary data.</text>
</comment>